<dbReference type="Proteomes" id="UP000054485">
    <property type="component" value="Unassembled WGS sequence"/>
</dbReference>
<reference evidence="3 4" key="1">
    <citation type="submission" date="2014-04" db="EMBL/GenBank/DDBJ databases">
        <authorList>
            <consortium name="DOE Joint Genome Institute"/>
            <person name="Kuo A."/>
            <person name="Ruytinx J."/>
            <person name="Rineau F."/>
            <person name="Colpaert J."/>
            <person name="Kohler A."/>
            <person name="Nagy L.G."/>
            <person name="Floudas D."/>
            <person name="Copeland A."/>
            <person name="Barry K.W."/>
            <person name="Cichocki N."/>
            <person name="Veneault-Fourrey C."/>
            <person name="LaButti K."/>
            <person name="Lindquist E.A."/>
            <person name="Lipzen A."/>
            <person name="Lundell T."/>
            <person name="Morin E."/>
            <person name="Murat C."/>
            <person name="Sun H."/>
            <person name="Tunlid A."/>
            <person name="Henrissat B."/>
            <person name="Grigoriev I.V."/>
            <person name="Hibbett D.S."/>
            <person name="Martin F."/>
            <person name="Nordberg H.P."/>
            <person name="Cantor M.N."/>
            <person name="Hua S.X."/>
        </authorList>
    </citation>
    <scope>NUCLEOTIDE SEQUENCE [LARGE SCALE GENOMIC DNA]</scope>
    <source>
        <strain evidence="3 4">UH-Slu-Lm8-n1</strain>
    </source>
</reference>
<feature type="region of interest" description="Disordered" evidence="1">
    <location>
        <begin position="659"/>
        <end position="684"/>
    </location>
</feature>
<feature type="domain" description="Meiotically up-regulated protein Msb1/Mug8" evidence="2">
    <location>
        <begin position="133"/>
        <end position="652"/>
    </location>
</feature>
<dbReference type="InParanoid" id="A0A0D0AVQ6"/>
<feature type="compositionally biased region" description="Basic and acidic residues" evidence="1">
    <location>
        <begin position="495"/>
        <end position="504"/>
    </location>
</feature>
<gene>
    <name evidence="3" type="ORF">CY34DRAFT_805456</name>
</gene>
<keyword evidence="4" id="KW-1185">Reference proteome</keyword>
<dbReference type="STRING" id="930992.A0A0D0AVQ6"/>
<evidence type="ECO:0000256" key="1">
    <source>
        <dbReference type="SAM" id="MobiDB-lite"/>
    </source>
</evidence>
<evidence type="ECO:0000313" key="4">
    <source>
        <dbReference type="Proteomes" id="UP000054485"/>
    </source>
</evidence>
<dbReference type="HOGENOM" id="CLU_002740_0_0_1"/>
<feature type="region of interest" description="Disordered" evidence="1">
    <location>
        <begin position="482"/>
        <end position="520"/>
    </location>
</feature>
<proteinExistence type="predicted"/>
<dbReference type="Gene3D" id="1.10.555.10">
    <property type="entry name" value="Rho GTPase activation protein"/>
    <property type="match status" value="1"/>
</dbReference>
<feature type="region of interest" description="Disordered" evidence="1">
    <location>
        <begin position="767"/>
        <end position="933"/>
    </location>
</feature>
<reference evidence="4" key="2">
    <citation type="submission" date="2015-01" db="EMBL/GenBank/DDBJ databases">
        <title>Evolutionary Origins and Diversification of the Mycorrhizal Mutualists.</title>
        <authorList>
            <consortium name="DOE Joint Genome Institute"/>
            <consortium name="Mycorrhizal Genomics Consortium"/>
            <person name="Kohler A."/>
            <person name="Kuo A."/>
            <person name="Nagy L.G."/>
            <person name="Floudas D."/>
            <person name="Copeland A."/>
            <person name="Barry K.W."/>
            <person name="Cichocki N."/>
            <person name="Veneault-Fourrey C."/>
            <person name="LaButti K."/>
            <person name="Lindquist E.A."/>
            <person name="Lipzen A."/>
            <person name="Lundell T."/>
            <person name="Morin E."/>
            <person name="Murat C."/>
            <person name="Riley R."/>
            <person name="Ohm R."/>
            <person name="Sun H."/>
            <person name="Tunlid A."/>
            <person name="Henrissat B."/>
            <person name="Grigoriev I.V."/>
            <person name="Hibbett D.S."/>
            <person name="Martin F."/>
        </authorList>
    </citation>
    <scope>NUCLEOTIDE SEQUENCE [LARGE SCALE GENOMIC DNA]</scope>
    <source>
        <strain evidence="4">UH-Slu-Lm8-n1</strain>
    </source>
</reference>
<feature type="region of interest" description="Disordered" evidence="1">
    <location>
        <begin position="562"/>
        <end position="594"/>
    </location>
</feature>
<dbReference type="OrthoDB" id="3362494at2759"/>
<feature type="region of interest" description="Disordered" evidence="1">
    <location>
        <begin position="1"/>
        <end position="32"/>
    </location>
</feature>
<accession>A0A0D0AVQ6</accession>
<protein>
    <recommendedName>
        <fullName evidence="2">Meiotically up-regulated protein Msb1/Mug8 domain-containing protein</fullName>
    </recommendedName>
</protein>
<organism evidence="3 4">
    <name type="scientific">Suillus luteus UH-Slu-Lm8-n1</name>
    <dbReference type="NCBI Taxonomy" id="930992"/>
    <lineage>
        <taxon>Eukaryota</taxon>
        <taxon>Fungi</taxon>
        <taxon>Dikarya</taxon>
        <taxon>Basidiomycota</taxon>
        <taxon>Agaricomycotina</taxon>
        <taxon>Agaricomycetes</taxon>
        <taxon>Agaricomycetidae</taxon>
        <taxon>Boletales</taxon>
        <taxon>Suillineae</taxon>
        <taxon>Suillaceae</taxon>
        <taxon>Suillus</taxon>
    </lineage>
</organism>
<dbReference type="InterPro" id="IPR037508">
    <property type="entry name" value="Msb1/Mug8"/>
</dbReference>
<dbReference type="EMBL" id="KN835252">
    <property type="protein sequence ID" value="KIK41949.1"/>
    <property type="molecule type" value="Genomic_DNA"/>
</dbReference>
<dbReference type="PANTHER" id="PTHR28093">
    <property type="entry name" value="MORPHOGENESIS-RELATED PROTEIN MSB1"/>
    <property type="match status" value="1"/>
</dbReference>
<evidence type="ECO:0000259" key="2">
    <source>
        <dbReference type="Pfam" id="PF08101"/>
    </source>
</evidence>
<dbReference type="Pfam" id="PF08101">
    <property type="entry name" value="Msb1-Mug8_dom"/>
    <property type="match status" value="1"/>
</dbReference>
<evidence type="ECO:0000313" key="3">
    <source>
        <dbReference type="EMBL" id="KIK41949.1"/>
    </source>
</evidence>
<name>A0A0D0AVQ6_9AGAM</name>
<dbReference type="InterPro" id="IPR012965">
    <property type="entry name" value="Msb1/Mug8_dom"/>
</dbReference>
<dbReference type="AlphaFoldDB" id="A0A0D0AVQ6"/>
<dbReference type="PANTHER" id="PTHR28093:SF1">
    <property type="entry name" value="MORPHOGENESIS-RELATED PROTEIN MSB1"/>
    <property type="match status" value="1"/>
</dbReference>
<sequence length="933" mass="100777">MPSFLNKVFGRKTSDDRDQVKPFQDSNDNGLLDGKYEAVSPLNFVTPNLSKAQTGKDNASFSLFRPKSRFASPPSSHKRMENLPQLSLHLPSLKDNPESLELGVFEVDPESQRILSDSVIGSKLLNPLEALILVRACAQTITERGLETLGIMHPHWHSASPDIQRKLISLFIHSLTPNSRITTLSPTPAAAISAFEAELEYTRSPHDVAAVLRWGLRHLVLENNSFGKDTSAPEWGWYKSFFDAEKGASYPPKSFTELLLPKLPQAHIELLLATVDIISALASHAEANSISGSKLSKFLGLWLLTATRTEQTDNWTTFYARWERAGRILEHLFLARIREESFNSRLPTRLQELVKHYPYSRGSHVVEENLLPHPRFSTRSCNVLFVRIEVLLSESAPQPKPSPVRLLLDAFNLSSDGETFEHVGLWNALKTAAAETASTSSAAGVQDGPQFGRVFVDETIHLLASTSRNASTPIMSPTLEVASPVPRRSSPFSKILDRGKDKTAHGNGNGHGNSATSPVSSVASPIISDWAQFSTSGFGETSAVTPLAATLLDTDKDVEITEPVVSHKSSKRWGRSRSGQRSADSPREASTKEPAVLNTKLASVHMTPVDEAFIDFWSDAITDPITENWPSFVICGLKPLPGKEDVSWLIVEQTYVRLQPAQPRPTSPERRGRTSPRPSFRSDISGTFAATKKRFSFLSGASKTGLMGKKGIMGKSPKVGELGEIVPEERSETPTAMTSTSKGVELGIAATAAAGAVTAEVVQPLAHSDGPAPEEVIQSPAVAAPAEPVLQPGQDDAVAGLHEQAAGEAANNVLDEETPETSGSAAIPDESVPESEGTLFEDSASQAEPAFVEEPEVATHDIEAASEDASVTEVAQTEIPEEPPVQPTQTVEPASPAAESKPVEHTNGTASTEPPSYADAQDDVDVPEEHPSN</sequence>
<dbReference type="InterPro" id="IPR008936">
    <property type="entry name" value="Rho_GTPase_activation_prot"/>
</dbReference>